<dbReference type="Gene3D" id="3.30.700.10">
    <property type="entry name" value="Glycoprotein, Type 4 Pilin"/>
    <property type="match status" value="1"/>
</dbReference>
<gene>
    <name evidence="2" type="ORF">C0601_08275</name>
</gene>
<name>A0A2N5ZEM4_MUIH1</name>
<dbReference type="AlphaFoldDB" id="A0A2N5ZEM4"/>
<keyword evidence="1" id="KW-0472">Membrane</keyword>
<keyword evidence="1" id="KW-0812">Transmembrane</keyword>
<proteinExistence type="predicted"/>
<organism evidence="2 3">
    <name type="scientific">Muiribacterium halophilum</name>
    <dbReference type="NCBI Taxonomy" id="2053465"/>
    <lineage>
        <taxon>Bacteria</taxon>
        <taxon>Candidatus Muiribacteriota</taxon>
        <taxon>Candidatus Muiribacteriia</taxon>
        <taxon>Candidatus Muiribacteriales</taxon>
        <taxon>Candidatus Muiribacteriaceae</taxon>
        <taxon>Candidatus Muiribacterium</taxon>
    </lineage>
</organism>
<dbReference type="InterPro" id="IPR045584">
    <property type="entry name" value="Pilin-like"/>
</dbReference>
<sequence>MVKTNFKHAFTLVELVITIGIVIIITGGALLYLPGISAEAKASSLKANLSAMRKVIDDYYSDFGAYPPTLDILTQETAGGYRYISKIPEDPTTGLANWDVSTDEVTFFEMDDPTCPYVAYIRSKNEKYQDY</sequence>
<evidence type="ECO:0008006" key="4">
    <source>
        <dbReference type="Google" id="ProtNLM"/>
    </source>
</evidence>
<evidence type="ECO:0000256" key="1">
    <source>
        <dbReference type="SAM" id="Phobius"/>
    </source>
</evidence>
<evidence type="ECO:0000313" key="2">
    <source>
        <dbReference type="EMBL" id="PLX17110.1"/>
    </source>
</evidence>
<feature type="transmembrane region" description="Helical" evidence="1">
    <location>
        <begin position="12"/>
        <end position="33"/>
    </location>
</feature>
<dbReference type="EMBL" id="PKTG01000095">
    <property type="protein sequence ID" value="PLX17110.1"/>
    <property type="molecule type" value="Genomic_DNA"/>
</dbReference>
<dbReference type="SUPFAM" id="SSF54523">
    <property type="entry name" value="Pili subunits"/>
    <property type="match status" value="1"/>
</dbReference>
<keyword evidence="1" id="KW-1133">Transmembrane helix</keyword>
<evidence type="ECO:0000313" key="3">
    <source>
        <dbReference type="Proteomes" id="UP000234857"/>
    </source>
</evidence>
<comment type="caution">
    <text evidence="2">The sequence shown here is derived from an EMBL/GenBank/DDBJ whole genome shotgun (WGS) entry which is preliminary data.</text>
</comment>
<dbReference type="Proteomes" id="UP000234857">
    <property type="component" value="Unassembled WGS sequence"/>
</dbReference>
<reference evidence="2 3" key="1">
    <citation type="submission" date="2017-11" db="EMBL/GenBank/DDBJ databases">
        <title>Genome-resolved metagenomics identifies genetic mobility, metabolic interactions, and unexpected diversity in perchlorate-reducing communities.</title>
        <authorList>
            <person name="Barnum T.P."/>
            <person name="Figueroa I.A."/>
            <person name="Carlstrom C.I."/>
            <person name="Lucas L.N."/>
            <person name="Engelbrektson A.L."/>
            <person name="Coates J.D."/>
        </authorList>
    </citation>
    <scope>NUCLEOTIDE SEQUENCE [LARGE SCALE GENOMIC DNA]</scope>
    <source>
        <strain evidence="2">BM706</strain>
    </source>
</reference>
<accession>A0A2N5ZEM4</accession>
<protein>
    <recommendedName>
        <fullName evidence="4">Type II secretion system protein GspG C-terminal domain-containing protein</fullName>
    </recommendedName>
</protein>